<comment type="caution">
    <text evidence="1">The sequence shown here is derived from an EMBL/GenBank/DDBJ whole genome shotgun (WGS) entry which is preliminary data.</text>
</comment>
<gene>
    <name evidence="1" type="ORF">CRENBAI_021346</name>
</gene>
<proteinExistence type="predicted"/>
<accession>A0AAV9SNV6</accession>
<dbReference type="EMBL" id="JAHHUM010000059">
    <property type="protein sequence ID" value="KAK5622995.1"/>
    <property type="molecule type" value="Genomic_DNA"/>
</dbReference>
<reference evidence="1 2" key="1">
    <citation type="submission" date="2021-06" db="EMBL/GenBank/DDBJ databases">
        <authorList>
            <person name="Palmer J.M."/>
        </authorList>
    </citation>
    <scope>NUCLEOTIDE SEQUENCE [LARGE SCALE GENOMIC DNA]</scope>
    <source>
        <strain evidence="1 2">MEX-2019</strain>
        <tissue evidence="1">Muscle</tissue>
    </source>
</reference>
<dbReference type="AlphaFoldDB" id="A0AAV9SNV6"/>
<protein>
    <submittedName>
        <fullName evidence="1">Uncharacterized protein</fullName>
    </submittedName>
</protein>
<evidence type="ECO:0000313" key="1">
    <source>
        <dbReference type="EMBL" id="KAK5622995.1"/>
    </source>
</evidence>
<dbReference type="Proteomes" id="UP001311232">
    <property type="component" value="Unassembled WGS sequence"/>
</dbReference>
<organism evidence="1 2">
    <name type="scientific">Crenichthys baileyi</name>
    <name type="common">White River springfish</name>
    <dbReference type="NCBI Taxonomy" id="28760"/>
    <lineage>
        <taxon>Eukaryota</taxon>
        <taxon>Metazoa</taxon>
        <taxon>Chordata</taxon>
        <taxon>Craniata</taxon>
        <taxon>Vertebrata</taxon>
        <taxon>Euteleostomi</taxon>
        <taxon>Actinopterygii</taxon>
        <taxon>Neopterygii</taxon>
        <taxon>Teleostei</taxon>
        <taxon>Neoteleostei</taxon>
        <taxon>Acanthomorphata</taxon>
        <taxon>Ovalentaria</taxon>
        <taxon>Atherinomorphae</taxon>
        <taxon>Cyprinodontiformes</taxon>
        <taxon>Goodeidae</taxon>
        <taxon>Crenichthys</taxon>
    </lineage>
</organism>
<sequence>MVGALGFEEIKMPHQRRPPKRYSSGASQQSPKTAEECYRTGFYCLLYTVDVQFQIRFTQSDLDVLDKLEAILLTGDVDDTVEQYLELSSHTLKVQLDVSHFQYTCKSSDKVLRLLRGMTMEAERSFSALRRLQDMAQINSVSSKTQ</sequence>
<keyword evidence="2" id="KW-1185">Reference proteome</keyword>
<evidence type="ECO:0000313" key="2">
    <source>
        <dbReference type="Proteomes" id="UP001311232"/>
    </source>
</evidence>
<name>A0AAV9SNV6_9TELE</name>